<proteinExistence type="inferred from homology"/>
<keyword evidence="2" id="KW-1133">Transmembrane helix</keyword>
<dbReference type="Pfam" id="PF03109">
    <property type="entry name" value="ABC1"/>
    <property type="match status" value="1"/>
</dbReference>
<keyword evidence="2" id="KW-0812">Transmembrane</keyword>
<dbReference type="PANTHER" id="PTHR10566:SF113">
    <property type="entry name" value="PROTEIN ACTIVITY OF BC1 COMPLEX KINASE 7, CHLOROPLASTIC"/>
    <property type="match status" value="1"/>
</dbReference>
<name>W8TJ91_PEPAC</name>
<dbReference type="InterPro" id="IPR004147">
    <property type="entry name" value="ABC1_dom"/>
</dbReference>
<dbReference type="STRING" id="1286171.EAL2_c09730"/>
<comment type="similarity">
    <text evidence="1">Belongs to the protein kinase superfamily. ADCK protein kinase family.</text>
</comment>
<dbReference type="Gene3D" id="1.10.510.10">
    <property type="entry name" value="Transferase(Phosphotransferase) domain 1"/>
    <property type="match status" value="1"/>
</dbReference>
<evidence type="ECO:0000256" key="2">
    <source>
        <dbReference type="SAM" id="Phobius"/>
    </source>
</evidence>
<feature type="transmembrane region" description="Helical" evidence="2">
    <location>
        <begin position="499"/>
        <end position="517"/>
    </location>
</feature>
<organism evidence="4 5">
    <name type="scientific">Peptoclostridium acidaminophilum DSM 3953</name>
    <dbReference type="NCBI Taxonomy" id="1286171"/>
    <lineage>
        <taxon>Bacteria</taxon>
        <taxon>Bacillati</taxon>
        <taxon>Bacillota</taxon>
        <taxon>Clostridia</taxon>
        <taxon>Peptostreptococcales</taxon>
        <taxon>Peptoclostridiaceae</taxon>
        <taxon>Peptoclostridium</taxon>
    </lineage>
</organism>
<dbReference type="PATRIC" id="fig|1286171.3.peg.923"/>
<dbReference type="SUPFAM" id="SSF56112">
    <property type="entry name" value="Protein kinase-like (PK-like)"/>
    <property type="match status" value="1"/>
</dbReference>
<dbReference type="OrthoDB" id="9795390at2"/>
<keyword evidence="5" id="KW-1185">Reference proteome</keyword>
<evidence type="ECO:0000259" key="3">
    <source>
        <dbReference type="Pfam" id="PF03109"/>
    </source>
</evidence>
<dbReference type="Proteomes" id="UP000019591">
    <property type="component" value="Chromosome"/>
</dbReference>
<dbReference type="eggNOG" id="COG0661">
    <property type="taxonomic scope" value="Bacteria"/>
</dbReference>
<keyword evidence="2" id="KW-0472">Membrane</keyword>
<sequence>MSMLYMRPKNLRRYRQILHVLMKYGFTYLVEKMNIDDYIYRSPGGMSDEIKNMTHEERIKSAIVELGPTFIKLGQILSTRGDLLDDAIIEQLSKLQDDVEAFSFEKVGEIFYNEMGITIEEAFLEFEKSPMAAASIGQVHRARTRKGKRVIVKVQRPGIEAVISSDTDILYFVAKLLQERIDKKSATNYMEIVDEFSASIKREMDYNFEARNCEKFAQIHKNDEDIYIPRVYWEFTSKKVLALEMVEGVKISDVDEIKRRGWDCKTAAFIEAKAFMKQVFSYGFFHADLHPGNVFVLDKGTIAFVDFGIVGVIDKDTKKLINQIFSSINDNNVDGIVDCLVQLDAVDPDSNIRKLKEDLSFYIYYYYNTPLERISITELIREFLYFARKNRVALPTGFTMLAKTIVTLEGTGKKLYPEFSISMLMDEFLRQSYMDIERYRESARETRYYIESILRDVKSIPEQIRWMLNRIRKNNIRISVEEIRFSLLEREISKMTNRLSASLIISAIIVGSSIVIVSGKGPDIKGYPAIGLLGYSIATIMGFFLVFSMLFSRNRNK</sequence>
<dbReference type="AlphaFoldDB" id="W8TJ91"/>
<dbReference type="CDD" id="cd05121">
    <property type="entry name" value="ABC1_ADCK3-like"/>
    <property type="match status" value="1"/>
</dbReference>
<dbReference type="InterPro" id="IPR050154">
    <property type="entry name" value="UbiB_kinase"/>
</dbReference>
<dbReference type="InterPro" id="IPR011009">
    <property type="entry name" value="Kinase-like_dom_sf"/>
</dbReference>
<feature type="domain" description="ABC1 atypical kinase-like" evidence="3">
    <location>
        <begin position="94"/>
        <end position="337"/>
    </location>
</feature>
<dbReference type="EMBL" id="CP007452">
    <property type="protein sequence ID" value="AHM56272.1"/>
    <property type="molecule type" value="Genomic_DNA"/>
</dbReference>
<reference evidence="4 5" key="1">
    <citation type="journal article" date="2014" name="Genome Announc.">
        <title>Complete Genome Sequence of Amino Acid-Utilizing Eubacterium acidaminophilum al-2 (DSM 3953).</title>
        <authorList>
            <person name="Poehlein A."/>
            <person name="Andreesen J.R."/>
            <person name="Daniel R."/>
        </authorList>
    </citation>
    <scope>NUCLEOTIDE SEQUENCE [LARGE SCALE GENOMIC DNA]</scope>
    <source>
        <strain evidence="4 5">DSM 3953</strain>
    </source>
</reference>
<dbReference type="KEGG" id="eac:EAL2_c09730"/>
<evidence type="ECO:0000313" key="4">
    <source>
        <dbReference type="EMBL" id="AHM56272.1"/>
    </source>
</evidence>
<evidence type="ECO:0000256" key="1">
    <source>
        <dbReference type="ARBA" id="ARBA00009670"/>
    </source>
</evidence>
<dbReference type="PANTHER" id="PTHR10566">
    <property type="entry name" value="CHAPERONE-ACTIVITY OF BC1 COMPLEX CABC1 -RELATED"/>
    <property type="match status" value="1"/>
</dbReference>
<dbReference type="HOGENOM" id="CLU_006533_0_2_9"/>
<feature type="transmembrane region" description="Helical" evidence="2">
    <location>
        <begin position="529"/>
        <end position="551"/>
    </location>
</feature>
<accession>W8TJ91</accession>
<gene>
    <name evidence="4" type="ORF">EAL2_c09730</name>
</gene>
<evidence type="ECO:0000313" key="5">
    <source>
        <dbReference type="Proteomes" id="UP000019591"/>
    </source>
</evidence>
<protein>
    <submittedName>
        <fullName evidence="4">ABC-1 domain protein</fullName>
    </submittedName>
</protein>